<evidence type="ECO:0000256" key="8">
    <source>
        <dbReference type="ARBA" id="ARBA00022989"/>
    </source>
</evidence>
<evidence type="ECO:0000256" key="10">
    <source>
        <dbReference type="ARBA" id="ARBA00023136"/>
    </source>
</evidence>
<evidence type="ECO:0000256" key="4">
    <source>
        <dbReference type="ARBA" id="ARBA00022475"/>
    </source>
</evidence>
<evidence type="ECO:0000256" key="11">
    <source>
        <dbReference type="RuleBase" id="RU361157"/>
    </source>
</evidence>
<feature type="domain" description="ABC transmembrane type-2" evidence="12">
    <location>
        <begin position="27"/>
        <end position="253"/>
    </location>
</feature>
<keyword evidence="5" id="KW-0762">Sugar transport</keyword>
<evidence type="ECO:0000256" key="5">
    <source>
        <dbReference type="ARBA" id="ARBA00022597"/>
    </source>
</evidence>
<dbReference type="GO" id="GO:0015774">
    <property type="term" value="P:polysaccharide transport"/>
    <property type="evidence" value="ECO:0007669"/>
    <property type="project" value="UniProtKB-KW"/>
</dbReference>
<keyword evidence="7" id="KW-0972">Capsule biogenesis/degradation</keyword>
<accession>A0A2S0NBK0</accession>
<dbReference type="GO" id="GO:0140359">
    <property type="term" value="F:ABC-type transporter activity"/>
    <property type="evidence" value="ECO:0007669"/>
    <property type="project" value="InterPro"/>
</dbReference>
<keyword evidence="4 11" id="KW-1003">Cell membrane</keyword>
<dbReference type="InterPro" id="IPR047817">
    <property type="entry name" value="ABC2_TM_bact-type"/>
</dbReference>
<keyword evidence="9" id="KW-0625">Polysaccharide transport</keyword>
<evidence type="ECO:0000256" key="7">
    <source>
        <dbReference type="ARBA" id="ARBA00022903"/>
    </source>
</evidence>
<dbReference type="AlphaFoldDB" id="A0A2S0NBK0"/>
<dbReference type="GO" id="GO:0015920">
    <property type="term" value="P:lipopolysaccharide transport"/>
    <property type="evidence" value="ECO:0007669"/>
    <property type="project" value="TreeGrafter"/>
</dbReference>
<dbReference type="PRINTS" id="PR00164">
    <property type="entry name" value="ABC2TRNSPORT"/>
</dbReference>
<evidence type="ECO:0000313" key="14">
    <source>
        <dbReference type="Proteomes" id="UP000237889"/>
    </source>
</evidence>
<dbReference type="KEGG" id="phr:C6569_10890"/>
<gene>
    <name evidence="13" type="ORF">C6569_10890</name>
</gene>
<reference evidence="13 14" key="1">
    <citation type="submission" date="2018-03" db="EMBL/GenBank/DDBJ databases">
        <title>Genome sequencing of Phreatobacter sp.</title>
        <authorList>
            <person name="Kim S.-J."/>
            <person name="Heo J."/>
            <person name="Kwon S.-W."/>
        </authorList>
    </citation>
    <scope>NUCLEOTIDE SEQUENCE [LARGE SCALE GENOMIC DNA]</scope>
    <source>
        <strain evidence="13 14">S-12</strain>
    </source>
</reference>
<comment type="similarity">
    <text evidence="2 11">Belongs to the ABC-2 integral membrane protein family.</text>
</comment>
<dbReference type="GO" id="GO:0043190">
    <property type="term" value="C:ATP-binding cassette (ABC) transporter complex"/>
    <property type="evidence" value="ECO:0007669"/>
    <property type="project" value="InterPro"/>
</dbReference>
<dbReference type="Proteomes" id="UP000237889">
    <property type="component" value="Chromosome"/>
</dbReference>
<evidence type="ECO:0000256" key="6">
    <source>
        <dbReference type="ARBA" id="ARBA00022692"/>
    </source>
</evidence>
<evidence type="ECO:0000256" key="2">
    <source>
        <dbReference type="ARBA" id="ARBA00007783"/>
    </source>
</evidence>
<proteinExistence type="inferred from homology"/>
<organism evidence="13 14">
    <name type="scientific">Phreatobacter cathodiphilus</name>
    <dbReference type="NCBI Taxonomy" id="1868589"/>
    <lineage>
        <taxon>Bacteria</taxon>
        <taxon>Pseudomonadati</taxon>
        <taxon>Pseudomonadota</taxon>
        <taxon>Alphaproteobacteria</taxon>
        <taxon>Hyphomicrobiales</taxon>
        <taxon>Phreatobacteraceae</taxon>
        <taxon>Phreatobacter</taxon>
    </lineage>
</organism>
<evidence type="ECO:0000313" key="13">
    <source>
        <dbReference type="EMBL" id="AVO45530.1"/>
    </source>
</evidence>
<dbReference type="InterPro" id="IPR000412">
    <property type="entry name" value="ABC_2_transport"/>
</dbReference>
<keyword evidence="3 11" id="KW-0813">Transport</keyword>
<keyword evidence="14" id="KW-1185">Reference proteome</keyword>
<feature type="transmembrane region" description="Helical" evidence="11">
    <location>
        <begin position="105"/>
        <end position="131"/>
    </location>
</feature>
<dbReference type="PROSITE" id="PS51012">
    <property type="entry name" value="ABC_TM2"/>
    <property type="match status" value="1"/>
</dbReference>
<dbReference type="Pfam" id="PF01061">
    <property type="entry name" value="ABC2_membrane"/>
    <property type="match status" value="1"/>
</dbReference>
<evidence type="ECO:0000256" key="1">
    <source>
        <dbReference type="ARBA" id="ARBA00004651"/>
    </source>
</evidence>
<keyword evidence="6 11" id="KW-0812">Transmembrane</keyword>
<dbReference type="PIRSF" id="PIRSF006648">
    <property type="entry name" value="DrrB"/>
    <property type="match status" value="1"/>
</dbReference>
<feature type="transmembrane region" description="Helical" evidence="11">
    <location>
        <begin position="176"/>
        <end position="194"/>
    </location>
</feature>
<dbReference type="PANTHER" id="PTHR30413:SF10">
    <property type="entry name" value="CAPSULE POLYSACCHARIDE EXPORT INNER-MEMBRANE PROTEIN CTRC"/>
    <property type="match status" value="1"/>
</dbReference>
<feature type="transmembrane region" description="Helical" evidence="11">
    <location>
        <begin position="143"/>
        <end position="164"/>
    </location>
</feature>
<keyword evidence="8 11" id="KW-1133">Transmembrane helix</keyword>
<dbReference type="PANTHER" id="PTHR30413">
    <property type="entry name" value="INNER MEMBRANE TRANSPORT PERMEASE"/>
    <property type="match status" value="1"/>
</dbReference>
<feature type="transmembrane region" description="Helical" evidence="11">
    <location>
        <begin position="63"/>
        <end position="84"/>
    </location>
</feature>
<evidence type="ECO:0000256" key="3">
    <source>
        <dbReference type="ARBA" id="ARBA00022448"/>
    </source>
</evidence>
<name>A0A2S0NBK0_9HYPH</name>
<dbReference type="EMBL" id="CP027668">
    <property type="protein sequence ID" value="AVO45530.1"/>
    <property type="molecule type" value="Genomic_DNA"/>
</dbReference>
<keyword evidence="10 11" id="KW-0472">Membrane</keyword>
<dbReference type="InterPro" id="IPR013525">
    <property type="entry name" value="ABC2_TM"/>
</dbReference>
<feature type="transmembrane region" description="Helical" evidence="11">
    <location>
        <begin position="26"/>
        <end position="51"/>
    </location>
</feature>
<sequence length="261" mass="28451">MSNAFPGSITYQLIVREIESRYRGSVLGVLWSFLTPLFMLAIFTFVFAVVFRARWGGSTETSLTEYALILFAGLTAFSLFSEVFGRAPMLVTSQPNLVKKVVFPLHVLAVVALGSALFQAGISFAVLIAFQVTIGSGFHWPTLLVPFLIVPLCLFTLGVAWFLSSLGVYVRDVGQIIPPVVTALMFLSPIFYPVTALPEWIRPVASYSPIAYSVETVRDAMIFGRLPEVVSYLVALAGGLAVAGLGFAFFQKTRKGFADVL</sequence>
<protein>
    <recommendedName>
        <fullName evidence="11">Transport permease protein</fullName>
    </recommendedName>
</protein>
<comment type="subcellular location">
    <subcellularLocation>
        <location evidence="11">Cell inner membrane</location>
        <topology evidence="11">Multi-pass membrane protein</topology>
    </subcellularLocation>
    <subcellularLocation>
        <location evidence="1">Cell membrane</location>
        <topology evidence="1">Multi-pass membrane protein</topology>
    </subcellularLocation>
</comment>
<evidence type="ECO:0000256" key="9">
    <source>
        <dbReference type="ARBA" id="ARBA00023047"/>
    </source>
</evidence>
<evidence type="ECO:0000259" key="12">
    <source>
        <dbReference type="PROSITE" id="PS51012"/>
    </source>
</evidence>
<feature type="transmembrane region" description="Helical" evidence="11">
    <location>
        <begin position="229"/>
        <end position="250"/>
    </location>
</feature>
<dbReference type="OrthoDB" id="9786910at2"/>